<dbReference type="SMART" id="SM00387">
    <property type="entry name" value="HATPase_c"/>
    <property type="match status" value="1"/>
</dbReference>
<dbReference type="CDD" id="cd00082">
    <property type="entry name" value="HisKA"/>
    <property type="match status" value="1"/>
</dbReference>
<dbReference type="InterPro" id="IPR003594">
    <property type="entry name" value="HATPase_dom"/>
</dbReference>
<dbReference type="InterPro" id="IPR004358">
    <property type="entry name" value="Sig_transdc_His_kin-like_C"/>
</dbReference>
<gene>
    <name evidence="7" type="ORF">ACFR99_02595</name>
</gene>
<dbReference type="InterPro" id="IPR025847">
    <property type="entry name" value="MEDS_domain"/>
</dbReference>
<evidence type="ECO:0000256" key="2">
    <source>
        <dbReference type="ARBA" id="ARBA00012438"/>
    </source>
</evidence>
<dbReference type="SUPFAM" id="SSF55874">
    <property type="entry name" value="ATPase domain of HSP90 chaperone/DNA topoisomerase II/histidine kinase"/>
    <property type="match status" value="1"/>
</dbReference>
<dbReference type="Pfam" id="PF00512">
    <property type="entry name" value="HisKA"/>
    <property type="match status" value="1"/>
</dbReference>
<dbReference type="Pfam" id="PF14417">
    <property type="entry name" value="MEDS"/>
    <property type="match status" value="1"/>
</dbReference>
<evidence type="ECO:0000256" key="1">
    <source>
        <dbReference type="ARBA" id="ARBA00000085"/>
    </source>
</evidence>
<comment type="catalytic activity">
    <reaction evidence="1">
        <text>ATP + protein L-histidine = ADP + protein N-phospho-L-histidine.</text>
        <dbReference type="EC" id="2.7.13.3"/>
    </reaction>
</comment>
<sequence length="959" mass="108094">MSKHASPNAVLGEPLTLESGLDALQSSPEFGGPVESLDGHECNDHFAQIYETREEKFSAAIPFVRHGLDRGERIAYVVDQSTEADVKATMRDSGIDVDAAIASGALVFYTVQDTYLRNRTFVPDEMIQFYADATAEANEEYEALRLVAEMSWIEADETPYEQVIEYESKINDLFDNENVLAICQYDRELFAPQVIRDIVRTHPHLIYDGAACHNFYYTPPEELLGADQPAREVDRMLETLRERTEAKTTLQHREQFLQDLYDITASTDWSFETKLEQLLTLGCEWFDFDFASVNRVEPASDWLEIEYVSGDHDEFEPGTEFSLSQMYSRAAVEMKAATSVSNPAEEELDDLPVFEDFGIHGYMGTYIPIDGGTDRTLSFIPDKSRSVSVTEEDRMYLELMGRWLGYELNRHQREQFLRECYELTSDPNLGFETKLEQLLTIGRDRLGLDAAGLTYLPSWDGEFLTEYAVGYGDESGETWTNPSEGCFCRRAIAEDEPVGMADVRGTDWEDDPVHQEHGLTSYLGTKVTSGSTPYGTLWVGSTDPRDREFSETERTFLELIGQWVSYELERREHNESQRVLYDITSDPDLETAAKLDRLLELGCDHLDLPIGLLVSERGNALEIQQLHGTHPDLATGTTPPTATAQYCRRVIETSEPASVTDAGAVEWITDADDVGLETCVGVPVVVGGQSCGTLCFGDTSPRRTEFTEAEHAFLDLMGQCVSYELGQQRRERALEESNERLEQFAYAASHDLQEPLRMVTSYLQLLETRYGDTFDEDGEEFLAFAVDGAERMRTMIDALLEYSRVETRGDPFEPVELDTVLDDVLEDLQIQIEETNAEITSHQLPRIEGDADQLRQVLQNLLSNAITYSGDESPRIDIDAERRGQEWVISVHDDGIGIDPADQDRIFTVFDRLHSREEYDGTGIGLALCQRIVERHGGEIWVESEPGEGSTFSLALPAL</sequence>
<dbReference type="RefSeq" id="WP_390284076.1">
    <property type="nucleotide sequence ID" value="NZ_JBHUDI010000001.1"/>
</dbReference>
<dbReference type="InterPro" id="IPR029016">
    <property type="entry name" value="GAF-like_dom_sf"/>
</dbReference>
<dbReference type="Proteomes" id="UP001597076">
    <property type="component" value="Unassembled WGS sequence"/>
</dbReference>
<dbReference type="PROSITE" id="PS50109">
    <property type="entry name" value="HIS_KIN"/>
    <property type="match status" value="1"/>
</dbReference>
<dbReference type="InterPro" id="IPR005467">
    <property type="entry name" value="His_kinase_dom"/>
</dbReference>
<dbReference type="GO" id="GO:0004673">
    <property type="term" value="F:protein histidine kinase activity"/>
    <property type="evidence" value="ECO:0007669"/>
    <property type="project" value="UniProtKB-EC"/>
</dbReference>
<organism evidence="7 8">
    <name type="scientific">Haloarchaeobius amylolyticus</name>
    <dbReference type="NCBI Taxonomy" id="1198296"/>
    <lineage>
        <taxon>Archaea</taxon>
        <taxon>Methanobacteriati</taxon>
        <taxon>Methanobacteriota</taxon>
        <taxon>Stenosarchaea group</taxon>
        <taxon>Halobacteria</taxon>
        <taxon>Halobacteriales</taxon>
        <taxon>Halorubellaceae</taxon>
        <taxon>Haloarchaeobius</taxon>
    </lineage>
</organism>
<dbReference type="EMBL" id="JBHUDI010000001">
    <property type="protein sequence ID" value="MFD1562458.1"/>
    <property type="molecule type" value="Genomic_DNA"/>
</dbReference>
<dbReference type="PANTHER" id="PTHR43304">
    <property type="entry name" value="PHYTOCHROME-LIKE PROTEIN CPH1"/>
    <property type="match status" value="1"/>
</dbReference>
<dbReference type="InterPro" id="IPR036097">
    <property type="entry name" value="HisK_dim/P_sf"/>
</dbReference>
<keyword evidence="8" id="KW-1185">Reference proteome</keyword>
<dbReference type="SUPFAM" id="SSF47384">
    <property type="entry name" value="Homodimeric domain of signal transducing histidine kinase"/>
    <property type="match status" value="1"/>
</dbReference>
<dbReference type="SMART" id="SM00065">
    <property type="entry name" value="GAF"/>
    <property type="match status" value="2"/>
</dbReference>
<dbReference type="PANTHER" id="PTHR43304:SF1">
    <property type="entry name" value="PAC DOMAIN-CONTAINING PROTEIN"/>
    <property type="match status" value="1"/>
</dbReference>
<evidence type="ECO:0000259" key="6">
    <source>
        <dbReference type="PROSITE" id="PS50109"/>
    </source>
</evidence>
<dbReference type="Gene3D" id="3.30.450.40">
    <property type="match status" value="2"/>
</dbReference>
<name>A0ABD6BBS0_9EURY</name>
<comment type="caution">
    <text evidence="7">The sequence shown here is derived from an EMBL/GenBank/DDBJ whole genome shotgun (WGS) entry which is preliminary data.</text>
</comment>
<reference evidence="7 8" key="1">
    <citation type="journal article" date="2019" name="Int. J. Syst. Evol. Microbiol.">
        <title>The Global Catalogue of Microorganisms (GCM) 10K type strain sequencing project: providing services to taxonomists for standard genome sequencing and annotation.</title>
        <authorList>
            <consortium name="The Broad Institute Genomics Platform"/>
            <consortium name="The Broad Institute Genome Sequencing Center for Infectious Disease"/>
            <person name="Wu L."/>
            <person name="Ma J."/>
        </authorList>
    </citation>
    <scope>NUCLEOTIDE SEQUENCE [LARGE SCALE GENOMIC DNA]</scope>
    <source>
        <strain evidence="7 8">CGMCC 1.12230</strain>
    </source>
</reference>
<evidence type="ECO:0000256" key="5">
    <source>
        <dbReference type="ARBA" id="ARBA00022777"/>
    </source>
</evidence>
<feature type="domain" description="Histidine kinase" evidence="6">
    <location>
        <begin position="747"/>
        <end position="959"/>
    </location>
</feature>
<dbReference type="Gene3D" id="1.10.287.130">
    <property type="match status" value="1"/>
</dbReference>
<dbReference type="InterPro" id="IPR036890">
    <property type="entry name" value="HATPase_C_sf"/>
</dbReference>
<dbReference type="InterPro" id="IPR052162">
    <property type="entry name" value="Sensor_kinase/Photoreceptor"/>
</dbReference>
<evidence type="ECO:0000313" key="7">
    <source>
        <dbReference type="EMBL" id="MFD1562458.1"/>
    </source>
</evidence>
<evidence type="ECO:0000256" key="3">
    <source>
        <dbReference type="ARBA" id="ARBA00022553"/>
    </source>
</evidence>
<dbReference type="InterPro" id="IPR003018">
    <property type="entry name" value="GAF"/>
</dbReference>
<dbReference type="SUPFAM" id="SSF55781">
    <property type="entry name" value="GAF domain-like"/>
    <property type="match status" value="3"/>
</dbReference>
<dbReference type="EC" id="2.7.13.3" evidence="2"/>
<accession>A0ABD6BBS0</accession>
<keyword evidence="5" id="KW-0418">Kinase</keyword>
<dbReference type="PRINTS" id="PR00344">
    <property type="entry name" value="BCTRLSENSOR"/>
</dbReference>
<proteinExistence type="predicted"/>
<keyword evidence="4" id="KW-0808">Transferase</keyword>
<dbReference type="InterPro" id="IPR003661">
    <property type="entry name" value="HisK_dim/P_dom"/>
</dbReference>
<dbReference type="Gene3D" id="3.30.565.10">
    <property type="entry name" value="Histidine kinase-like ATPase, C-terminal domain"/>
    <property type="match status" value="1"/>
</dbReference>
<dbReference type="AlphaFoldDB" id="A0ABD6BBS0"/>
<dbReference type="Pfam" id="PF01590">
    <property type="entry name" value="GAF"/>
    <property type="match status" value="2"/>
</dbReference>
<keyword evidence="3" id="KW-0597">Phosphoprotein</keyword>
<protein>
    <recommendedName>
        <fullName evidence="2">histidine kinase</fullName>
        <ecNumber evidence="2">2.7.13.3</ecNumber>
    </recommendedName>
</protein>
<evidence type="ECO:0000313" key="8">
    <source>
        <dbReference type="Proteomes" id="UP001597076"/>
    </source>
</evidence>
<evidence type="ECO:0000256" key="4">
    <source>
        <dbReference type="ARBA" id="ARBA00022679"/>
    </source>
</evidence>
<dbReference type="SMART" id="SM00388">
    <property type="entry name" value="HisKA"/>
    <property type="match status" value="1"/>
</dbReference>
<dbReference type="Pfam" id="PF02518">
    <property type="entry name" value="HATPase_c"/>
    <property type="match status" value="1"/>
</dbReference>
<dbReference type="FunFam" id="3.30.565.10:FF:000006">
    <property type="entry name" value="Sensor histidine kinase WalK"/>
    <property type="match status" value="1"/>
</dbReference>